<sequence>MKFDFKSYHVRAINAADEAEKNAINQELKDFYASLDEEEKKVFNAELQRYLLQEVGRLGSDYEAIKQSNA</sequence>
<dbReference type="RefSeq" id="WP_109323456.1">
    <property type="nucleotide sequence ID" value="NZ_CP029346.1"/>
</dbReference>
<reference evidence="2" key="1">
    <citation type="submission" date="2018-05" db="EMBL/GenBank/DDBJ databases">
        <title>Pseudarcicella sp. HME7025 Genome sequencing and assembly.</title>
        <authorList>
            <person name="Kim H."/>
            <person name="Kang H."/>
            <person name="Joh K."/>
        </authorList>
    </citation>
    <scope>NUCLEOTIDE SEQUENCE [LARGE SCALE GENOMIC DNA]</scope>
    <source>
        <strain evidence="2">HME7025</strain>
    </source>
</reference>
<keyword evidence="2" id="KW-1185">Reference proteome</keyword>
<dbReference type="AlphaFoldDB" id="A0A2S2DWQ3"/>
<gene>
    <name evidence="1" type="ORF">HME7025_01947</name>
</gene>
<proteinExistence type="predicted"/>
<dbReference type="EMBL" id="CP029346">
    <property type="protein sequence ID" value="AWL09796.1"/>
    <property type="molecule type" value="Genomic_DNA"/>
</dbReference>
<organism evidence="1 2">
    <name type="scientific">Aquirufa nivalisilvae</name>
    <dbReference type="NCBI Taxonomy" id="2516557"/>
    <lineage>
        <taxon>Bacteria</taxon>
        <taxon>Pseudomonadati</taxon>
        <taxon>Bacteroidota</taxon>
        <taxon>Cytophagia</taxon>
        <taxon>Cytophagales</taxon>
        <taxon>Flectobacillaceae</taxon>
        <taxon>Aquirufa</taxon>
    </lineage>
</organism>
<evidence type="ECO:0000313" key="2">
    <source>
        <dbReference type="Proteomes" id="UP000245468"/>
    </source>
</evidence>
<protein>
    <submittedName>
        <fullName evidence="1">Uncharacterized protein</fullName>
    </submittedName>
</protein>
<evidence type="ECO:0000313" key="1">
    <source>
        <dbReference type="EMBL" id="AWL09796.1"/>
    </source>
</evidence>
<dbReference type="OrthoDB" id="964360at2"/>
<accession>A0A2S2DWQ3</accession>
<dbReference type="Proteomes" id="UP000245468">
    <property type="component" value="Chromosome"/>
</dbReference>
<dbReference type="KEGG" id="psez:HME7025_01947"/>
<name>A0A2S2DWQ3_9BACT</name>